<protein>
    <submittedName>
        <fullName evidence="2">Uncharacterized protein</fullName>
    </submittedName>
</protein>
<evidence type="ECO:0000256" key="1">
    <source>
        <dbReference type="SAM" id="MobiDB-lite"/>
    </source>
</evidence>
<dbReference type="EMBL" id="HBHJ01013321">
    <property type="protein sequence ID" value="CAD9682635.1"/>
    <property type="molecule type" value="Transcribed_RNA"/>
</dbReference>
<evidence type="ECO:0000313" key="2">
    <source>
        <dbReference type="EMBL" id="CAD9682635.1"/>
    </source>
</evidence>
<dbReference type="AlphaFoldDB" id="A0A7S2RWD0"/>
<accession>A0A7S2RWD0</accession>
<sequence>METSLADITAVQCQPLGGFQYPTRLEADTLDGSSGEDPHKIDDNLLAEQVARLGFGSGPEEGGMFHISDMVVGEDYDEGNSDEEQGSDEEDEGDVVSFGYDEDAMRFANSMVEPPINEQDLQVHDLDGTEEDEHGLGPVRHESPVPGQVAGGERGGEDAAPPVHSSQVPAATAVDGAPFTHPPAPPPPPQSSQAQDEFANGFFHASFPKAQEFPPPQDPSSFDAADFGEADAELTNWGEQPQAFADFPEFPTAADFLPPPAPEVVPTGTGGSSPSEPQA</sequence>
<feature type="region of interest" description="Disordered" evidence="1">
    <location>
        <begin position="113"/>
        <end position="279"/>
    </location>
</feature>
<proteinExistence type="predicted"/>
<name>A0A7S2RWD0_9STRA</name>
<reference evidence="2" key="1">
    <citation type="submission" date="2021-01" db="EMBL/GenBank/DDBJ databases">
        <authorList>
            <person name="Corre E."/>
            <person name="Pelletier E."/>
            <person name="Niang G."/>
            <person name="Scheremetjew M."/>
            <person name="Finn R."/>
            <person name="Kale V."/>
            <person name="Holt S."/>
            <person name="Cochrane G."/>
            <person name="Meng A."/>
            <person name="Brown T."/>
            <person name="Cohen L."/>
        </authorList>
    </citation>
    <scope>NUCLEOTIDE SEQUENCE</scope>
    <source>
        <strain evidence="2">CCMP1243</strain>
    </source>
</reference>
<organism evidence="2">
    <name type="scientific">Rhizochromulina marina</name>
    <dbReference type="NCBI Taxonomy" id="1034831"/>
    <lineage>
        <taxon>Eukaryota</taxon>
        <taxon>Sar</taxon>
        <taxon>Stramenopiles</taxon>
        <taxon>Ochrophyta</taxon>
        <taxon>Dictyochophyceae</taxon>
        <taxon>Rhizochromulinales</taxon>
        <taxon>Rhizochromulina</taxon>
    </lineage>
</organism>
<gene>
    <name evidence="2" type="ORF">RMAR1173_LOCUS8684</name>
</gene>
<feature type="compositionally biased region" description="Acidic residues" evidence="1">
    <location>
        <begin position="72"/>
        <end position="94"/>
    </location>
</feature>
<feature type="region of interest" description="Disordered" evidence="1">
    <location>
        <begin position="17"/>
        <end position="96"/>
    </location>
</feature>
<feature type="compositionally biased region" description="Pro residues" evidence="1">
    <location>
        <begin position="180"/>
        <end position="190"/>
    </location>
</feature>